<dbReference type="InterPro" id="IPR036938">
    <property type="entry name" value="PAP2/HPO_sf"/>
</dbReference>
<keyword evidence="1" id="KW-1133">Transmembrane helix</keyword>
<keyword evidence="1" id="KW-0812">Transmembrane</keyword>
<dbReference type="EMBL" id="MN740174">
    <property type="protein sequence ID" value="QHT92031.1"/>
    <property type="molecule type" value="Genomic_DNA"/>
</dbReference>
<feature type="transmembrane region" description="Helical" evidence="1">
    <location>
        <begin position="138"/>
        <end position="159"/>
    </location>
</feature>
<evidence type="ECO:0000313" key="3">
    <source>
        <dbReference type="EMBL" id="QHT92031.1"/>
    </source>
</evidence>
<protein>
    <recommendedName>
        <fullName evidence="2">Phosphatidic acid phosphatase type 2/haloperoxidase domain-containing protein</fullName>
    </recommendedName>
</protein>
<keyword evidence="1" id="KW-0472">Membrane</keyword>
<sequence>MMNYINTFFNYIGNHAPIMLFLFSLFLLWNKSNYLTYYIYGYILNLLITLILKGIFKQPRPSDDEKLFNLAIKESKSIYFKDGYPYSVFGMPSGHTSCVFFSTMFIFLVFKNNRLLLIYLLFSLITMIQRVNSNEHTVIQVLAGACVGLIFSYFIFYMARQKIMGNLLLKKDDNAPI</sequence>
<dbReference type="SUPFAM" id="SSF48317">
    <property type="entry name" value="Acid phosphatase/Vanadium-dependent haloperoxidase"/>
    <property type="match status" value="1"/>
</dbReference>
<dbReference type="GO" id="GO:0042392">
    <property type="term" value="F:sphingosine-1-phosphate phosphatase activity"/>
    <property type="evidence" value="ECO:0007669"/>
    <property type="project" value="TreeGrafter"/>
</dbReference>
<dbReference type="PANTHER" id="PTHR14969:SF13">
    <property type="entry name" value="AT30094P"/>
    <property type="match status" value="1"/>
</dbReference>
<organism evidence="3">
    <name type="scientific">viral metagenome</name>
    <dbReference type="NCBI Taxonomy" id="1070528"/>
    <lineage>
        <taxon>unclassified sequences</taxon>
        <taxon>metagenomes</taxon>
        <taxon>organismal metagenomes</taxon>
    </lineage>
</organism>
<evidence type="ECO:0000256" key="1">
    <source>
        <dbReference type="SAM" id="Phobius"/>
    </source>
</evidence>
<evidence type="ECO:0000259" key="2">
    <source>
        <dbReference type="SMART" id="SM00014"/>
    </source>
</evidence>
<dbReference type="CDD" id="cd01610">
    <property type="entry name" value="PAP2_like"/>
    <property type="match status" value="1"/>
</dbReference>
<accession>A0A6C0IFQ3</accession>
<proteinExistence type="predicted"/>
<dbReference type="AlphaFoldDB" id="A0A6C0IFQ3"/>
<feature type="transmembrane region" description="Helical" evidence="1">
    <location>
        <begin position="37"/>
        <end position="56"/>
    </location>
</feature>
<feature type="transmembrane region" description="Helical" evidence="1">
    <location>
        <begin position="12"/>
        <end position="30"/>
    </location>
</feature>
<name>A0A6C0IFQ3_9ZZZZ</name>
<feature type="transmembrane region" description="Helical" evidence="1">
    <location>
        <begin position="86"/>
        <end position="108"/>
    </location>
</feature>
<reference evidence="3" key="1">
    <citation type="journal article" date="2020" name="Nature">
        <title>Giant virus diversity and host interactions through global metagenomics.</title>
        <authorList>
            <person name="Schulz F."/>
            <person name="Roux S."/>
            <person name="Paez-Espino D."/>
            <person name="Jungbluth S."/>
            <person name="Walsh D.A."/>
            <person name="Denef V.J."/>
            <person name="McMahon K.D."/>
            <person name="Konstantinidis K.T."/>
            <person name="Eloe-Fadrosh E.A."/>
            <person name="Kyrpides N.C."/>
            <person name="Woyke T."/>
        </authorList>
    </citation>
    <scope>NUCLEOTIDE SEQUENCE</scope>
    <source>
        <strain evidence="3">GVMAG-M-3300023184-86</strain>
    </source>
</reference>
<feature type="transmembrane region" description="Helical" evidence="1">
    <location>
        <begin position="115"/>
        <end position="132"/>
    </location>
</feature>
<dbReference type="Pfam" id="PF01569">
    <property type="entry name" value="PAP2"/>
    <property type="match status" value="1"/>
</dbReference>
<feature type="domain" description="Phosphatidic acid phosphatase type 2/haloperoxidase" evidence="2">
    <location>
        <begin position="35"/>
        <end position="156"/>
    </location>
</feature>
<dbReference type="Gene3D" id="1.20.144.10">
    <property type="entry name" value="Phosphatidic acid phosphatase type 2/haloperoxidase"/>
    <property type="match status" value="1"/>
</dbReference>
<dbReference type="SMART" id="SM00014">
    <property type="entry name" value="acidPPc"/>
    <property type="match status" value="1"/>
</dbReference>
<dbReference type="PANTHER" id="PTHR14969">
    <property type="entry name" value="SPHINGOSINE-1-PHOSPHATE PHOSPHOHYDROLASE"/>
    <property type="match status" value="1"/>
</dbReference>
<dbReference type="InterPro" id="IPR000326">
    <property type="entry name" value="PAP2/HPO"/>
</dbReference>